<dbReference type="RefSeq" id="WP_268881220.1">
    <property type="nucleotide sequence ID" value="NZ_CP114029.1"/>
</dbReference>
<accession>A0ABY7BZ89</accession>
<dbReference type="Proteomes" id="UP001164020">
    <property type="component" value="Chromosome"/>
</dbReference>
<evidence type="ECO:0000313" key="3">
    <source>
        <dbReference type="Proteomes" id="UP001164020"/>
    </source>
</evidence>
<evidence type="ECO:0000256" key="1">
    <source>
        <dbReference type="SAM" id="MobiDB-lite"/>
    </source>
</evidence>
<reference evidence="2" key="1">
    <citation type="submission" date="2022-12" db="EMBL/GenBank/DDBJ databases">
        <title>Jiella pelagia sp. nov., isolated from phosphonate enriched culture of Northwest Pacific surface seawater.</title>
        <authorList>
            <person name="Shin D.Y."/>
            <person name="Hwang C.Y."/>
        </authorList>
    </citation>
    <scope>NUCLEOTIDE SEQUENCE</scope>
    <source>
        <strain evidence="2">HL-NP1</strain>
    </source>
</reference>
<dbReference type="EMBL" id="CP114029">
    <property type="protein sequence ID" value="WAP68787.1"/>
    <property type="molecule type" value="Genomic_DNA"/>
</dbReference>
<protein>
    <submittedName>
        <fullName evidence="2">Uncharacterized protein</fullName>
    </submittedName>
</protein>
<gene>
    <name evidence="2" type="ORF">OH818_26685</name>
</gene>
<sequence length="274" mass="28291">MHPSPRLSIGFNLFDLLTGDLAADSISAAGVTVDPAVFSGGGDLGPPNVQAIFAALDQTVAEAADLPIDAIAISDLRLAPGNAGAPQIDRLQLGKNGRGEFDLALTATLDGTSVDVFGSALPLPDGDGLESLSLATERIDLPVTIGPDAQPSLSLSVGLDGRKGDRRLTLTATTAISRSAGDRIEGNVTASIKEGRQAADIEVDFSDGSRVSAAFAGLVDLAAAEDGRIPFEARCDSADLEHRERRDRAGALAGTHGHLQNRRNRRSSDRGGPP</sequence>
<name>A0ABY7BZ89_9HYPH</name>
<feature type="region of interest" description="Disordered" evidence="1">
    <location>
        <begin position="239"/>
        <end position="274"/>
    </location>
</feature>
<keyword evidence="3" id="KW-1185">Reference proteome</keyword>
<proteinExistence type="predicted"/>
<feature type="compositionally biased region" description="Basic and acidic residues" evidence="1">
    <location>
        <begin position="239"/>
        <end position="249"/>
    </location>
</feature>
<evidence type="ECO:0000313" key="2">
    <source>
        <dbReference type="EMBL" id="WAP68787.1"/>
    </source>
</evidence>
<organism evidence="2 3">
    <name type="scientific">Jiella pelagia</name>
    <dbReference type="NCBI Taxonomy" id="2986949"/>
    <lineage>
        <taxon>Bacteria</taxon>
        <taxon>Pseudomonadati</taxon>
        <taxon>Pseudomonadota</taxon>
        <taxon>Alphaproteobacteria</taxon>
        <taxon>Hyphomicrobiales</taxon>
        <taxon>Aurantimonadaceae</taxon>
        <taxon>Jiella</taxon>
    </lineage>
</organism>